<dbReference type="EMBL" id="RAPQ01000008">
    <property type="protein sequence ID" value="RKE03323.1"/>
    <property type="molecule type" value="Genomic_DNA"/>
</dbReference>
<dbReference type="InterPro" id="IPR027824">
    <property type="entry name" value="DUF4469"/>
</dbReference>
<name>A0A419X6E8_9BACT</name>
<sequence>MNRIDLWLQDNLLTPRPNDFYARVKPMGNIKIEDIAKEIIKGGSEHNEATIIDILSRSNQVIIEKMAQGYSVNTGVFHGHLTVNGVFNGVTDRFNPEEHRLIASFTSSNELREELKKTQVEILGKQTGEPVIGKVIDSLSENEDSIITPKNVIIVKGNRLKVAGEDASVGVYLINQSDDTLHKCDQIISNDPKQLMVMVPALSAGNYELEIITQYSSGHNFKKTVSKTQFEHILIVE</sequence>
<dbReference type="CDD" id="cd12843">
    <property type="entry name" value="Bvu_2165_C_like"/>
    <property type="match status" value="1"/>
</dbReference>
<protein>
    <submittedName>
        <fullName evidence="3">Uncharacterized protein with Ig-like fold DUF4469</fullName>
    </submittedName>
</protein>
<dbReference type="Gene3D" id="2.70.50.70">
    <property type="match status" value="1"/>
</dbReference>
<evidence type="ECO:0000313" key="3">
    <source>
        <dbReference type="EMBL" id="RKE03323.1"/>
    </source>
</evidence>
<dbReference type="InterPro" id="IPR049893">
    <property type="entry name" value="Bvu_2165-like_IHF-HU-DNA_bdg"/>
</dbReference>
<gene>
    <name evidence="3" type="ORF">BXY64_0316</name>
</gene>
<proteinExistence type="predicted"/>
<feature type="domain" description="DUF4469" evidence="1">
    <location>
        <begin position="132"/>
        <end position="226"/>
    </location>
</feature>
<organism evidence="3 4">
    <name type="scientific">Marinifilum flexuosum</name>
    <dbReference type="NCBI Taxonomy" id="1117708"/>
    <lineage>
        <taxon>Bacteria</taxon>
        <taxon>Pseudomonadati</taxon>
        <taxon>Bacteroidota</taxon>
        <taxon>Bacteroidia</taxon>
        <taxon>Marinilabiliales</taxon>
        <taxon>Marinifilaceae</taxon>
    </lineage>
</organism>
<keyword evidence="4" id="KW-1185">Reference proteome</keyword>
<evidence type="ECO:0000313" key="4">
    <source>
        <dbReference type="Proteomes" id="UP000284531"/>
    </source>
</evidence>
<dbReference type="Pfam" id="PF14848">
    <property type="entry name" value="HU-DNA_bdg"/>
    <property type="match status" value="1"/>
</dbReference>
<evidence type="ECO:0000259" key="1">
    <source>
        <dbReference type="Pfam" id="PF14734"/>
    </source>
</evidence>
<dbReference type="Proteomes" id="UP000284531">
    <property type="component" value="Unassembled WGS sequence"/>
</dbReference>
<accession>A0A419X6E8</accession>
<evidence type="ECO:0000259" key="2">
    <source>
        <dbReference type="Pfam" id="PF14848"/>
    </source>
</evidence>
<reference evidence="3 4" key="1">
    <citation type="submission" date="2018-09" db="EMBL/GenBank/DDBJ databases">
        <title>Genomic Encyclopedia of Archaeal and Bacterial Type Strains, Phase II (KMG-II): from individual species to whole genera.</title>
        <authorList>
            <person name="Goeker M."/>
        </authorList>
    </citation>
    <scope>NUCLEOTIDE SEQUENCE [LARGE SCALE GENOMIC DNA]</scope>
    <source>
        <strain evidence="3 4">DSM 21950</strain>
    </source>
</reference>
<comment type="caution">
    <text evidence="3">The sequence shown here is derived from an EMBL/GenBank/DDBJ whole genome shotgun (WGS) entry which is preliminary data.</text>
</comment>
<dbReference type="Pfam" id="PF14734">
    <property type="entry name" value="DUF4469"/>
    <property type="match status" value="1"/>
</dbReference>
<dbReference type="CDD" id="cd13833">
    <property type="entry name" value="HU_IHF_like"/>
    <property type="match status" value="1"/>
</dbReference>
<dbReference type="RefSeq" id="WP_120238223.1">
    <property type="nucleotide sequence ID" value="NZ_RAPQ01000008.1"/>
</dbReference>
<feature type="domain" description="Bvu-2165-like IHF-HU-like DNA-binding" evidence="2">
    <location>
        <begin position="5"/>
        <end position="124"/>
    </location>
</feature>
<dbReference type="AlphaFoldDB" id="A0A419X6E8"/>
<dbReference type="OrthoDB" id="1117166at2"/>